<keyword evidence="8 12" id="KW-1133">Transmembrane helix</keyword>
<dbReference type="PANTHER" id="PTHR10209:SF871">
    <property type="entry name" value="AMINOCYCLOPROPANECARBOXYLATE OXIDASE"/>
    <property type="match status" value="1"/>
</dbReference>
<evidence type="ECO:0000256" key="2">
    <source>
        <dbReference type="ARBA" id="ARBA00004651"/>
    </source>
</evidence>
<dbReference type="InterPro" id="IPR026992">
    <property type="entry name" value="DIOX_N"/>
</dbReference>
<dbReference type="SUPFAM" id="SSF51197">
    <property type="entry name" value="Clavaminate synthase-like"/>
    <property type="match status" value="1"/>
</dbReference>
<evidence type="ECO:0000256" key="5">
    <source>
        <dbReference type="ARBA" id="ARBA00022475"/>
    </source>
</evidence>
<feature type="transmembrane region" description="Helical" evidence="12">
    <location>
        <begin position="421"/>
        <end position="447"/>
    </location>
</feature>
<dbReference type="Pfam" id="PF14226">
    <property type="entry name" value="DIOX_N"/>
    <property type="match status" value="1"/>
</dbReference>
<evidence type="ECO:0000256" key="6">
    <source>
        <dbReference type="ARBA" id="ARBA00022692"/>
    </source>
</evidence>
<dbReference type="GO" id="GO:0046872">
    <property type="term" value="F:metal ion binding"/>
    <property type="evidence" value="ECO:0007669"/>
    <property type="project" value="UniProtKB-KW"/>
</dbReference>
<keyword evidence="10" id="KW-0408">Iron</keyword>
<comment type="cofactor">
    <cofactor evidence="1">
        <name>Fe cation</name>
        <dbReference type="ChEBI" id="CHEBI:24875"/>
    </cofactor>
</comment>
<evidence type="ECO:0000256" key="8">
    <source>
        <dbReference type="ARBA" id="ARBA00022989"/>
    </source>
</evidence>
<keyword evidence="5" id="KW-1003">Cell membrane</keyword>
<name>A0AA86SV04_9FABA</name>
<evidence type="ECO:0000259" key="13">
    <source>
        <dbReference type="PROSITE" id="PS51471"/>
    </source>
</evidence>
<keyword evidence="7" id="KW-0479">Metal-binding</keyword>
<comment type="subcellular location">
    <subcellularLocation>
        <location evidence="2">Cell membrane</location>
        <topology evidence="2">Multi-pass membrane protein</topology>
    </subcellularLocation>
</comment>
<dbReference type="Pfam" id="PF04535">
    <property type="entry name" value="CASP_dom"/>
    <property type="match status" value="1"/>
</dbReference>
<dbReference type="Gramene" id="rna-AYBTSS11_LOCUS21028">
    <property type="protein sequence ID" value="CAJ1967149.1"/>
    <property type="gene ID" value="gene-AYBTSS11_LOCUS21028"/>
</dbReference>
<dbReference type="GO" id="GO:0005886">
    <property type="term" value="C:plasma membrane"/>
    <property type="evidence" value="ECO:0007669"/>
    <property type="project" value="UniProtKB-SubCell"/>
</dbReference>
<sequence>MGSTTRNEKEVIFMEDFERTTELKAFDDTRQGVKGLVDAGITKIPRIFCYHPPDNFTRVSDLCHKDYIIPVVDLGNIDEDPSERKRIVERVKEAAETWGFFQIVNHGIPDCTLKEMLDGVVRFFEQDSEVKKEFYTRDKKPFMYNSNFNLYSNARTTWKDSFFCDLAPNVPKPEDLPSVCRDILLDYSNQVMKLGTLLLELLSEALGLNSTYLRDIDCNVGQYAFGHYYPSCPEPELTLGTIKHADVDFITVLLQDHIGGLQVLHQDTWIDVPPVPGALVVNIGDFLQIISNEKFKSSHHRVLANTVGPRVSIACFFSTAFHPSSRTYGPIMELLSEDNPAKYREFSIPEFTHHYKTKCMNAKSARSCIESLSIDLIWKRKMKDFCGAPGTILGLVLRTTQFLFAAGSIASMATTTSFFNLTAFCYLIASMGLQIIWSFLLALLDLLAMMRNRTLLTPVLVSLFVVGDWVTATLSLAAASASAGITVLYFHDLGHCHIGDECLKYQISVALAFLSWFSTSISSLIMFWLLAEG</sequence>
<evidence type="ECO:0000256" key="9">
    <source>
        <dbReference type="ARBA" id="ARBA00023002"/>
    </source>
</evidence>
<dbReference type="PANTHER" id="PTHR10209">
    <property type="entry name" value="OXIDOREDUCTASE, 2OG-FE II OXYGENASE FAMILY PROTEIN"/>
    <property type="match status" value="1"/>
</dbReference>
<keyword evidence="9" id="KW-0560">Oxidoreductase</keyword>
<feature type="transmembrane region" description="Helical" evidence="12">
    <location>
        <begin position="510"/>
        <end position="531"/>
    </location>
</feature>
<dbReference type="Proteomes" id="UP001189624">
    <property type="component" value="Chromosome 7"/>
</dbReference>
<accession>A0AA86SV04</accession>
<feature type="transmembrane region" description="Helical" evidence="12">
    <location>
        <begin position="459"/>
        <end position="490"/>
    </location>
</feature>
<evidence type="ECO:0000256" key="4">
    <source>
        <dbReference type="ARBA" id="ARBA00008056"/>
    </source>
</evidence>
<feature type="transmembrane region" description="Helical" evidence="12">
    <location>
        <begin position="385"/>
        <end position="409"/>
    </location>
</feature>
<dbReference type="InterPro" id="IPR005123">
    <property type="entry name" value="Oxoglu/Fe-dep_dioxygenase_dom"/>
</dbReference>
<comment type="similarity">
    <text evidence="4">Belongs to the iron/ascorbate-dependent oxidoreductase family.</text>
</comment>
<dbReference type="EMBL" id="OY731404">
    <property type="protein sequence ID" value="CAJ1967149.1"/>
    <property type="molecule type" value="Genomic_DNA"/>
</dbReference>
<keyword evidence="15" id="KW-1185">Reference proteome</keyword>
<evidence type="ECO:0000256" key="3">
    <source>
        <dbReference type="ARBA" id="ARBA00007651"/>
    </source>
</evidence>
<dbReference type="InterPro" id="IPR027443">
    <property type="entry name" value="IPNS-like_sf"/>
</dbReference>
<dbReference type="FunFam" id="2.60.120.330:FF:000005">
    <property type="entry name" value="1-aminocyclopropane-1-carboxylate oxidase homolog 1"/>
    <property type="match status" value="1"/>
</dbReference>
<organism evidence="14 15">
    <name type="scientific">Sphenostylis stenocarpa</name>
    <dbReference type="NCBI Taxonomy" id="92480"/>
    <lineage>
        <taxon>Eukaryota</taxon>
        <taxon>Viridiplantae</taxon>
        <taxon>Streptophyta</taxon>
        <taxon>Embryophyta</taxon>
        <taxon>Tracheophyta</taxon>
        <taxon>Spermatophyta</taxon>
        <taxon>Magnoliopsida</taxon>
        <taxon>eudicotyledons</taxon>
        <taxon>Gunneridae</taxon>
        <taxon>Pentapetalae</taxon>
        <taxon>rosids</taxon>
        <taxon>fabids</taxon>
        <taxon>Fabales</taxon>
        <taxon>Fabaceae</taxon>
        <taxon>Papilionoideae</taxon>
        <taxon>50 kb inversion clade</taxon>
        <taxon>NPAAA clade</taxon>
        <taxon>indigoferoid/millettioid clade</taxon>
        <taxon>Phaseoleae</taxon>
        <taxon>Sphenostylis</taxon>
    </lineage>
</organism>
<gene>
    <name evidence="14" type="ORF">AYBTSS11_LOCUS21028</name>
</gene>
<dbReference type="Gene3D" id="2.60.120.330">
    <property type="entry name" value="B-lactam Antibiotic, Isopenicillin N Synthase, Chain"/>
    <property type="match status" value="1"/>
</dbReference>
<feature type="domain" description="Fe2OG dioxygenase" evidence="13">
    <location>
        <begin position="220"/>
        <end position="320"/>
    </location>
</feature>
<evidence type="ECO:0000256" key="1">
    <source>
        <dbReference type="ARBA" id="ARBA00001962"/>
    </source>
</evidence>
<dbReference type="InterPro" id="IPR044861">
    <property type="entry name" value="IPNS-like_FE2OG_OXY"/>
</dbReference>
<evidence type="ECO:0000256" key="10">
    <source>
        <dbReference type="ARBA" id="ARBA00023004"/>
    </source>
</evidence>
<evidence type="ECO:0000313" key="15">
    <source>
        <dbReference type="Proteomes" id="UP001189624"/>
    </source>
</evidence>
<dbReference type="AlphaFoldDB" id="A0AA86SV04"/>
<evidence type="ECO:0000256" key="11">
    <source>
        <dbReference type="ARBA" id="ARBA00023136"/>
    </source>
</evidence>
<dbReference type="PROSITE" id="PS51471">
    <property type="entry name" value="FE2OG_OXY"/>
    <property type="match status" value="1"/>
</dbReference>
<protein>
    <recommendedName>
        <fullName evidence="13">Fe2OG dioxygenase domain-containing protein</fullName>
    </recommendedName>
</protein>
<evidence type="ECO:0000256" key="7">
    <source>
        <dbReference type="ARBA" id="ARBA00022723"/>
    </source>
</evidence>
<comment type="similarity">
    <text evidence="3">Belongs to the Casparian strip membrane proteins (CASP) family.</text>
</comment>
<evidence type="ECO:0000313" key="14">
    <source>
        <dbReference type="EMBL" id="CAJ1967149.1"/>
    </source>
</evidence>
<evidence type="ECO:0000256" key="12">
    <source>
        <dbReference type="SAM" id="Phobius"/>
    </source>
</evidence>
<proteinExistence type="inferred from homology"/>
<dbReference type="InterPro" id="IPR006702">
    <property type="entry name" value="CASP_dom"/>
</dbReference>
<keyword evidence="6 12" id="KW-0812">Transmembrane</keyword>
<keyword evidence="11 12" id="KW-0472">Membrane</keyword>
<dbReference type="Pfam" id="PF03171">
    <property type="entry name" value="2OG-FeII_Oxy"/>
    <property type="match status" value="1"/>
</dbReference>
<reference evidence="14" key="1">
    <citation type="submission" date="2023-10" db="EMBL/GenBank/DDBJ databases">
        <authorList>
            <person name="Domelevo Entfellner J.-B."/>
        </authorList>
    </citation>
    <scope>NUCLEOTIDE SEQUENCE</scope>
</reference>
<dbReference type="GO" id="GO:0051213">
    <property type="term" value="F:dioxygenase activity"/>
    <property type="evidence" value="ECO:0007669"/>
    <property type="project" value="UniProtKB-ARBA"/>
</dbReference>